<evidence type="ECO:0000256" key="4">
    <source>
        <dbReference type="PIRNR" id="PIRNR000185"/>
    </source>
</evidence>
<evidence type="ECO:0000256" key="1">
    <source>
        <dbReference type="ARBA" id="ARBA00006382"/>
    </source>
</evidence>
<dbReference type="InterPro" id="IPR006096">
    <property type="entry name" value="Glu/Leu/Phe/Val/Trp_DH_C"/>
</dbReference>
<dbReference type="SMART" id="SM00839">
    <property type="entry name" value="ELFV_dehydrog"/>
    <property type="match status" value="1"/>
</dbReference>
<dbReference type="Gene3D" id="3.40.50.720">
    <property type="entry name" value="NAD(P)-binding Rossmann-like Domain"/>
    <property type="match status" value="1"/>
</dbReference>
<dbReference type="RefSeq" id="WP_385940874.1">
    <property type="nucleotide sequence ID" value="NZ_JBHSOZ010000004.1"/>
</dbReference>
<dbReference type="InterPro" id="IPR014362">
    <property type="entry name" value="Glu_DH"/>
</dbReference>
<evidence type="ECO:0000259" key="6">
    <source>
        <dbReference type="SMART" id="SM00839"/>
    </source>
</evidence>
<evidence type="ECO:0000256" key="2">
    <source>
        <dbReference type="ARBA" id="ARBA00012896"/>
    </source>
</evidence>
<dbReference type="PANTHER" id="PTHR11606:SF13">
    <property type="entry name" value="GLUTAMATE DEHYDROGENASE 1, MITOCHONDRIAL"/>
    <property type="match status" value="1"/>
</dbReference>
<dbReference type="GO" id="GO:0016491">
    <property type="term" value="F:oxidoreductase activity"/>
    <property type="evidence" value="ECO:0007669"/>
    <property type="project" value="UniProtKB-KW"/>
</dbReference>
<sequence>MGSKHTKQLIAEVFQELVKDNTFLPDEQSERTKILQSSEEILKTTDKIIKSYIRVSTERNGIKRIPAYRIQHNNISGVYKGGIRFSEDVSEEEVENLAILMSIKNALHELPFGGAKGGVHINPKDFTDRELNLISKKYVQRFSPDLGPTHDVPAPDLGTDARIIDWMVGEYKTINPGKSYLGSFTGKSKENGGAEGRRESTGVGTFLSYYYLLDEWYPAEDNRKETGEVSTRGAQWKTLQKLYEKHKNADPIEVSVQGFGNVGGVAALEAYNQRDMKHIVTAVSDQHVMLENKHGLNIDKLIEYVKKHRELPQKEKELKDLKVEAAIHPPEDILHYETNVLIFAAIGNQITKENMKKVKADVLVEGANAPVTAEADYFLQDKGVIIIPDILANAGGVLVSYLEWKQSQITEVFTKEEILAEMAGQMKQTFQKVYDTYFTSEQNTMRFSCYMLAVQRMTLLLYRHGKLF</sequence>
<dbReference type="PIRSF" id="PIRSF000185">
    <property type="entry name" value="Glu_DH"/>
    <property type="match status" value="1"/>
</dbReference>
<dbReference type="SUPFAM" id="SSF51735">
    <property type="entry name" value="NAD(P)-binding Rossmann-fold domains"/>
    <property type="match status" value="1"/>
</dbReference>
<keyword evidence="3 4" id="KW-0560">Oxidoreductase</keyword>
<dbReference type="PANTHER" id="PTHR11606">
    <property type="entry name" value="GLUTAMATE DEHYDROGENASE"/>
    <property type="match status" value="1"/>
</dbReference>
<dbReference type="PRINTS" id="PR00082">
    <property type="entry name" value="GLFDHDRGNASE"/>
</dbReference>
<comment type="similarity">
    <text evidence="1 4 5">Belongs to the Glu/Leu/Phe/Val dehydrogenases family.</text>
</comment>
<protein>
    <recommendedName>
        <fullName evidence="2 4">Glutamate dehydrogenase</fullName>
    </recommendedName>
</protein>
<dbReference type="EMBL" id="JBHSOZ010000004">
    <property type="protein sequence ID" value="MFC5713259.1"/>
    <property type="molecule type" value="Genomic_DNA"/>
</dbReference>
<reference evidence="8" key="1">
    <citation type="journal article" date="2019" name="Int. J. Syst. Evol. Microbiol.">
        <title>The Global Catalogue of Microorganisms (GCM) 10K type strain sequencing project: providing services to taxonomists for standard genome sequencing and annotation.</title>
        <authorList>
            <consortium name="The Broad Institute Genomics Platform"/>
            <consortium name="The Broad Institute Genome Sequencing Center for Infectious Disease"/>
            <person name="Wu L."/>
            <person name="Ma J."/>
        </authorList>
    </citation>
    <scope>NUCLEOTIDE SEQUENCE [LARGE SCALE GENOMIC DNA]</scope>
    <source>
        <strain evidence="8">CECT 7184</strain>
    </source>
</reference>
<dbReference type="InterPro" id="IPR046346">
    <property type="entry name" value="Aminoacid_DH-like_N_sf"/>
</dbReference>
<proteinExistence type="inferred from homology"/>
<dbReference type="InterPro" id="IPR006095">
    <property type="entry name" value="Glu/Leu/Phe/Val/Trp_DH"/>
</dbReference>
<keyword evidence="8" id="KW-1185">Reference proteome</keyword>
<dbReference type="Pfam" id="PF02812">
    <property type="entry name" value="ELFV_dehydrog_N"/>
    <property type="match status" value="1"/>
</dbReference>
<evidence type="ECO:0000256" key="5">
    <source>
        <dbReference type="RuleBase" id="RU004417"/>
    </source>
</evidence>
<feature type="domain" description="Glutamate/phenylalanine/leucine/valine/L-tryptophan dehydrogenase C-terminal" evidence="6">
    <location>
        <begin position="227"/>
        <end position="461"/>
    </location>
</feature>
<dbReference type="PROSITE" id="PS00074">
    <property type="entry name" value="GLFV_DEHYDROGENASE"/>
    <property type="match status" value="1"/>
</dbReference>
<dbReference type="InterPro" id="IPR036291">
    <property type="entry name" value="NAD(P)-bd_dom_sf"/>
</dbReference>
<evidence type="ECO:0000256" key="3">
    <source>
        <dbReference type="ARBA" id="ARBA00023002"/>
    </source>
</evidence>
<comment type="caution">
    <text evidence="7">The sequence shown here is derived from an EMBL/GenBank/DDBJ whole genome shotgun (WGS) entry which is preliminary data.</text>
</comment>
<dbReference type="Gene3D" id="3.40.50.10860">
    <property type="entry name" value="Leucine Dehydrogenase, chain A, domain 1"/>
    <property type="match status" value="1"/>
</dbReference>
<evidence type="ECO:0000313" key="7">
    <source>
        <dbReference type="EMBL" id="MFC5713259.1"/>
    </source>
</evidence>
<dbReference type="InterPro" id="IPR006097">
    <property type="entry name" value="Glu/Leu/Phe/Val/Trp_DH_dimer"/>
</dbReference>
<dbReference type="Pfam" id="PF00208">
    <property type="entry name" value="ELFV_dehydrog"/>
    <property type="match status" value="1"/>
</dbReference>
<evidence type="ECO:0000313" key="8">
    <source>
        <dbReference type="Proteomes" id="UP001596142"/>
    </source>
</evidence>
<name>A0ABW0YLJ6_9BACI</name>
<dbReference type="SUPFAM" id="SSF53223">
    <property type="entry name" value="Aminoacid dehydrogenase-like, N-terminal domain"/>
    <property type="match status" value="1"/>
</dbReference>
<dbReference type="Proteomes" id="UP001596142">
    <property type="component" value="Unassembled WGS sequence"/>
</dbReference>
<organism evidence="7 8">
    <name type="scientific">Thalassorhabdus alkalitolerans</name>
    <dbReference type="NCBI Taxonomy" id="2282697"/>
    <lineage>
        <taxon>Bacteria</taxon>
        <taxon>Bacillati</taxon>
        <taxon>Bacillota</taxon>
        <taxon>Bacilli</taxon>
        <taxon>Bacillales</taxon>
        <taxon>Bacillaceae</taxon>
        <taxon>Thalassorhabdus</taxon>
    </lineage>
</organism>
<accession>A0ABW0YLJ6</accession>
<dbReference type="InterPro" id="IPR033524">
    <property type="entry name" value="Glu/Leu/Phe/Val_DH_AS"/>
</dbReference>
<gene>
    <name evidence="7" type="ORF">ACFPU1_10715</name>
</gene>